<name>A0A4Q7MF09_9MICO</name>
<feature type="transmembrane region" description="Helical" evidence="1">
    <location>
        <begin position="756"/>
        <end position="774"/>
    </location>
</feature>
<feature type="transmembrane region" description="Helical" evidence="1">
    <location>
        <begin position="835"/>
        <end position="854"/>
    </location>
</feature>
<feature type="transmembrane region" description="Helical" evidence="1">
    <location>
        <begin position="480"/>
        <end position="505"/>
    </location>
</feature>
<feature type="transmembrane region" description="Helical" evidence="1">
    <location>
        <begin position="781"/>
        <end position="798"/>
    </location>
</feature>
<feature type="transmembrane region" description="Helical" evidence="1">
    <location>
        <begin position="860"/>
        <end position="878"/>
    </location>
</feature>
<feature type="transmembrane region" description="Helical" evidence="1">
    <location>
        <begin position="1118"/>
        <end position="1136"/>
    </location>
</feature>
<feature type="transmembrane region" description="Helical" evidence="1">
    <location>
        <begin position="365"/>
        <end position="386"/>
    </location>
</feature>
<dbReference type="NCBIfam" id="NF047321">
    <property type="entry name" value="SCO7613_CTERM"/>
    <property type="match status" value="1"/>
</dbReference>
<dbReference type="EMBL" id="SGWY01000002">
    <property type="protein sequence ID" value="RZS66117.1"/>
    <property type="molecule type" value="Genomic_DNA"/>
</dbReference>
<feature type="transmembrane region" description="Helical" evidence="1">
    <location>
        <begin position="1218"/>
        <end position="1237"/>
    </location>
</feature>
<keyword evidence="1" id="KW-0812">Transmembrane</keyword>
<feature type="transmembrane region" description="Helical" evidence="1">
    <location>
        <begin position="422"/>
        <end position="441"/>
    </location>
</feature>
<keyword evidence="1" id="KW-1133">Transmembrane helix</keyword>
<feature type="transmembrane region" description="Helical" evidence="1">
    <location>
        <begin position="804"/>
        <end position="826"/>
    </location>
</feature>
<proteinExistence type="predicted"/>
<feature type="transmembrane region" description="Helical" evidence="1">
    <location>
        <begin position="198"/>
        <end position="223"/>
    </location>
</feature>
<feature type="transmembrane region" description="Helical" evidence="1">
    <location>
        <begin position="890"/>
        <end position="908"/>
    </location>
</feature>
<sequence>MTPERALWMICRHADPAWQSVRMTDRPSPAGGPALRRWPADPAEFVDTTRCPACFSTLSATRCGVCGLDLDVPEAAELLQRSTAVYQGELARQELIGRMRAAQAAREAWVEIPATSVPIEVAVVPPATATHADAGAQAASVTGPTRDEWSTVAVPTRQHESTDAAAAAAVAAPPAPPVAPAGSVAAGERRSGRSGVQVLLLTLGVVLISVTAIVFLFVAYLVASLEVRSVIIAGASVLVLGLAWLLRARRLPGTAEGVAVVAVVLLLLDVWIVRANELFGSERLGASAYAGVALALVAALLAGTRAVSGIRVPGFAAAGLAPVSAFLLAYSVDPETAAGIWLGGLAAAVVGTLVAGALRASPERGILLAGGFVGGAAATIDAPWALPDVAWGASWALLAAAGAWLLAVVVLALREPGATTTWSWIAAPALGASVALAPAVGALQELDRPDALWIAPAGAVVAACLLAGAARALRARRELLAGFAAAAAVAAATAVAGGLAGLQAIGIRAVSSLEPWAHGPTEQVSSPVDDVELGAVLVPLILAAGSAAVAAIFGRLRRLSTIPVAFAAAGAVVAACIAPTVWLAAAALVLLSAIGLAAAAMTGRAAVPGLLPVFAVGGISAGGIGWSTAYSSAPVWPWTVAALLALIVAGRLLARRVWPAGAARGIGAAHLATVAALGGAVAFSIPSWLEAAGIPPVDPWQSPWMWLGTVAAVLLAAALLVPRVPPLDRTSLAMPLLGGVAAGALATAFGDAPLGWLPAALGAVVVVAAIRPSASPLVRSALAAAGPVLVALALGAAFDAIPDAPAFVVGTAAGVLLAAAAGHVAVPRDASIPRLAWSLSVGLAGTIALASAPFAGDEAWLLLLLLTPVPVLIASLHGDPVAGDSPSRHLSWLSLPIAVGAAWAWLSGEGVDDVEAYTVPLALALLTAGGMITWRRTAPSTRSPGRTGLFASAAAVLVLPSIASSAESELRTLVLVAAGAVVAIAAAFLPETARGVPIRTLGVVTGWTALTGAALVRGSAVAVREASVLPVEFWPLLALAAGVVIAVTWTRSGSQPAWIAEALLASSVVAASVPTMLAILAGIDSLARAAALFPLLAAAHIASTVTRRRPFTGPVIRWTTLGVLVIGGVTALAALRVDPFDIVTASIAAALIGAGAVRMRREAELGSWRELGPGLAVLLLPAFVADFLDPELWRNVALGVVAVAVVVIGAVRRLQAPLLLGGGVLLAHAIVQLWPWITQLYEAVWWWLWLGIAGVLLVVLAATYERQLRLARGVARTIAALR</sequence>
<feature type="transmembrane region" description="Helical" evidence="1">
    <location>
        <begin position="314"/>
        <end position="332"/>
    </location>
</feature>
<feature type="transmembrane region" description="Helical" evidence="1">
    <location>
        <begin position="1243"/>
        <end position="1264"/>
    </location>
</feature>
<gene>
    <name evidence="2" type="ORF">EV187_1831</name>
</gene>
<keyword evidence="3" id="KW-1185">Reference proteome</keyword>
<feature type="transmembrane region" description="Helical" evidence="1">
    <location>
        <begin position="253"/>
        <end position="272"/>
    </location>
</feature>
<feature type="transmembrane region" description="Helical" evidence="1">
    <location>
        <begin position="733"/>
        <end position="750"/>
    </location>
</feature>
<dbReference type="Proteomes" id="UP000293289">
    <property type="component" value="Unassembled WGS sequence"/>
</dbReference>
<feature type="transmembrane region" description="Helical" evidence="1">
    <location>
        <begin position="229"/>
        <end position="246"/>
    </location>
</feature>
<keyword evidence="1" id="KW-0472">Membrane</keyword>
<feature type="transmembrane region" description="Helical" evidence="1">
    <location>
        <begin position="914"/>
        <end position="934"/>
    </location>
</feature>
<feature type="transmembrane region" description="Helical" evidence="1">
    <location>
        <begin position="284"/>
        <end position="302"/>
    </location>
</feature>
<dbReference type="InterPro" id="IPR058062">
    <property type="entry name" value="SCO7613_C"/>
</dbReference>
<feature type="transmembrane region" description="Helical" evidence="1">
    <location>
        <begin position="704"/>
        <end position="721"/>
    </location>
</feature>
<feature type="transmembrane region" description="Helical" evidence="1">
    <location>
        <begin position="666"/>
        <end position="689"/>
    </location>
</feature>
<feature type="transmembrane region" description="Helical" evidence="1">
    <location>
        <begin position="1142"/>
        <end position="1159"/>
    </location>
</feature>
<feature type="transmembrane region" description="Helical" evidence="1">
    <location>
        <begin position="946"/>
        <end position="964"/>
    </location>
</feature>
<evidence type="ECO:0000313" key="3">
    <source>
        <dbReference type="Proteomes" id="UP000293289"/>
    </source>
</evidence>
<feature type="transmembrane region" description="Helical" evidence="1">
    <location>
        <begin position="338"/>
        <end position="358"/>
    </location>
</feature>
<feature type="transmembrane region" description="Helical" evidence="1">
    <location>
        <begin position="1033"/>
        <end position="1050"/>
    </location>
</feature>
<feature type="transmembrane region" description="Helical" evidence="1">
    <location>
        <begin position="1062"/>
        <end position="1083"/>
    </location>
</feature>
<organism evidence="2 3">
    <name type="scientific">Agromyces ramosus</name>
    <dbReference type="NCBI Taxonomy" id="33879"/>
    <lineage>
        <taxon>Bacteria</taxon>
        <taxon>Bacillati</taxon>
        <taxon>Actinomycetota</taxon>
        <taxon>Actinomycetes</taxon>
        <taxon>Micrococcales</taxon>
        <taxon>Microbacteriaceae</taxon>
        <taxon>Agromyces</taxon>
    </lineage>
</organism>
<protein>
    <submittedName>
        <fullName evidence="2">Uncharacterized protein</fullName>
    </submittedName>
</protein>
<feature type="transmembrane region" description="Helical" evidence="1">
    <location>
        <begin position="970"/>
        <end position="989"/>
    </location>
</feature>
<feature type="transmembrane region" description="Helical" evidence="1">
    <location>
        <begin position="609"/>
        <end position="629"/>
    </location>
</feature>
<feature type="transmembrane region" description="Helical" evidence="1">
    <location>
        <begin position="559"/>
        <end position="575"/>
    </location>
</feature>
<reference evidence="2 3" key="1">
    <citation type="submission" date="2019-02" db="EMBL/GenBank/DDBJ databases">
        <title>Genomic Encyclopedia of Type Strains, Phase IV (KMG-IV): sequencing the most valuable type-strain genomes for metagenomic binning, comparative biology and taxonomic classification.</title>
        <authorList>
            <person name="Goeker M."/>
        </authorList>
    </citation>
    <scope>NUCLEOTIDE SEQUENCE [LARGE SCALE GENOMIC DNA]</scope>
    <source>
        <strain evidence="2 3">DSM 43045</strain>
    </source>
</reference>
<evidence type="ECO:0000313" key="2">
    <source>
        <dbReference type="EMBL" id="RZS66117.1"/>
    </source>
</evidence>
<feature type="transmembrane region" description="Helical" evidence="1">
    <location>
        <begin position="581"/>
        <end position="602"/>
    </location>
</feature>
<feature type="transmembrane region" description="Helical" evidence="1">
    <location>
        <begin position="1194"/>
        <end position="1211"/>
    </location>
</feature>
<feature type="transmembrane region" description="Helical" evidence="1">
    <location>
        <begin position="1001"/>
        <end position="1021"/>
    </location>
</feature>
<feature type="transmembrane region" description="Helical" evidence="1">
    <location>
        <begin position="392"/>
        <end position="413"/>
    </location>
</feature>
<comment type="caution">
    <text evidence="2">The sequence shown here is derived from an EMBL/GenBank/DDBJ whole genome shotgun (WGS) entry which is preliminary data.</text>
</comment>
<feature type="transmembrane region" description="Helical" evidence="1">
    <location>
        <begin position="453"/>
        <end position="473"/>
    </location>
</feature>
<evidence type="ECO:0000256" key="1">
    <source>
        <dbReference type="SAM" id="Phobius"/>
    </source>
</evidence>
<feature type="transmembrane region" description="Helical" evidence="1">
    <location>
        <begin position="635"/>
        <end position="654"/>
    </location>
</feature>
<feature type="transmembrane region" description="Helical" evidence="1">
    <location>
        <begin position="533"/>
        <end position="552"/>
    </location>
</feature>
<accession>A0A4Q7MF09</accession>
<feature type="transmembrane region" description="Helical" evidence="1">
    <location>
        <begin position="1089"/>
        <end position="1106"/>
    </location>
</feature>
<feature type="transmembrane region" description="Helical" evidence="1">
    <location>
        <begin position="1171"/>
        <end position="1188"/>
    </location>
</feature>